<dbReference type="Pfam" id="PF22022">
    <property type="entry name" value="Phage_int_M"/>
    <property type="match status" value="1"/>
</dbReference>
<protein>
    <submittedName>
        <fullName evidence="7">Site-specific integrase</fullName>
    </submittedName>
</protein>
<reference evidence="7 8" key="1">
    <citation type="submission" date="2019-03" db="EMBL/GenBank/DDBJ databases">
        <title>Draft genome sequences of novel Actinobacteria.</title>
        <authorList>
            <person name="Sahin N."/>
            <person name="Ay H."/>
            <person name="Saygin H."/>
        </authorList>
    </citation>
    <scope>NUCLEOTIDE SEQUENCE [LARGE SCALE GENOMIC DNA]</scope>
    <source>
        <strain evidence="7 8">5K548</strain>
    </source>
</reference>
<comment type="caution">
    <text evidence="7">The sequence shown here is derived from an EMBL/GenBank/DDBJ whole genome shotgun (WGS) entry which is preliminary data.</text>
</comment>
<accession>A0A4R5BTA2</accession>
<proteinExistence type="inferred from homology"/>
<dbReference type="GO" id="GO:0003677">
    <property type="term" value="F:DNA binding"/>
    <property type="evidence" value="ECO:0007669"/>
    <property type="project" value="UniProtKB-KW"/>
</dbReference>
<feature type="region of interest" description="Disordered" evidence="5">
    <location>
        <begin position="1"/>
        <end position="88"/>
    </location>
</feature>
<dbReference type="Proteomes" id="UP000294723">
    <property type="component" value="Unassembled WGS sequence"/>
</dbReference>
<dbReference type="CDD" id="cd01189">
    <property type="entry name" value="INT_ICEBs1_C_like"/>
    <property type="match status" value="1"/>
</dbReference>
<dbReference type="GO" id="GO:0006310">
    <property type="term" value="P:DNA recombination"/>
    <property type="evidence" value="ECO:0007669"/>
    <property type="project" value="UniProtKB-KW"/>
</dbReference>
<keyword evidence="3" id="KW-0238">DNA-binding</keyword>
<dbReference type="PANTHER" id="PTHR30629:SF2">
    <property type="entry name" value="PROPHAGE INTEGRASE INTS-RELATED"/>
    <property type="match status" value="1"/>
</dbReference>
<sequence>MSPNTTSKCRDEVSAASLHPHGRASVLTPSTWRSPHQLVSKGATADVSGRCRHPSLPPLTRADSPCGGRWGEDRAATTEPQPMRLSPSPPALGNIRLFEIRPPVINALCQSVLKANSLSLARHVRAVIGNVMTYAVQAGAVDRNPVREIAPLTERKAKTKRRKARALTAEELLDLLAKLDADEEALRWDLPGLVRLFVATGERRGEALGAHWSDFDPENQVLTMTGNIISARGRGTIRNKGKSEAADREIPLPDWCVRMLQERYAAIGDVDPDKPIFTNTQGGYLNASNLTNRVWVPFRKRAGFEWVTFHTFRKTVATLLDDAGLTARQVADVLGHSHPSMTLNNYMGRGQVSRAGAEALSLVVKTADPKIGDKLANRLPDDASGDDESEA</sequence>
<dbReference type="PROSITE" id="PS51898">
    <property type="entry name" value="TYR_RECOMBINASE"/>
    <property type="match status" value="1"/>
</dbReference>
<feature type="domain" description="Tyr recombinase" evidence="6">
    <location>
        <begin position="162"/>
        <end position="361"/>
    </location>
</feature>
<dbReference type="InterPro" id="IPR010998">
    <property type="entry name" value="Integrase_recombinase_N"/>
</dbReference>
<dbReference type="InterPro" id="IPR011010">
    <property type="entry name" value="DNA_brk_join_enz"/>
</dbReference>
<name>A0A4R5BTA2_9PSEU</name>
<evidence type="ECO:0000256" key="5">
    <source>
        <dbReference type="SAM" id="MobiDB-lite"/>
    </source>
</evidence>
<dbReference type="Gene3D" id="1.10.150.130">
    <property type="match status" value="1"/>
</dbReference>
<evidence type="ECO:0000313" key="8">
    <source>
        <dbReference type="Proteomes" id="UP000294723"/>
    </source>
</evidence>
<evidence type="ECO:0000256" key="3">
    <source>
        <dbReference type="ARBA" id="ARBA00023125"/>
    </source>
</evidence>
<keyword evidence="8" id="KW-1185">Reference proteome</keyword>
<comment type="similarity">
    <text evidence="1">Belongs to the 'phage' integrase family.</text>
</comment>
<keyword evidence="4" id="KW-0233">DNA recombination</keyword>
<dbReference type="InterPro" id="IPR013762">
    <property type="entry name" value="Integrase-like_cat_sf"/>
</dbReference>
<organism evidence="7 8">
    <name type="scientific">Saccharopolyspora karakumensis</name>
    <dbReference type="NCBI Taxonomy" id="2530386"/>
    <lineage>
        <taxon>Bacteria</taxon>
        <taxon>Bacillati</taxon>
        <taxon>Actinomycetota</taxon>
        <taxon>Actinomycetes</taxon>
        <taxon>Pseudonocardiales</taxon>
        <taxon>Pseudonocardiaceae</taxon>
        <taxon>Saccharopolyspora</taxon>
    </lineage>
</organism>
<keyword evidence="2" id="KW-0229">DNA integration</keyword>
<dbReference type="EMBL" id="SMLA01000009">
    <property type="protein sequence ID" value="TDD90301.1"/>
    <property type="molecule type" value="Genomic_DNA"/>
</dbReference>
<dbReference type="Pfam" id="PF00589">
    <property type="entry name" value="Phage_integrase"/>
    <property type="match status" value="1"/>
</dbReference>
<evidence type="ECO:0000259" key="6">
    <source>
        <dbReference type="PROSITE" id="PS51898"/>
    </source>
</evidence>
<evidence type="ECO:0000256" key="2">
    <source>
        <dbReference type="ARBA" id="ARBA00022908"/>
    </source>
</evidence>
<evidence type="ECO:0000313" key="7">
    <source>
        <dbReference type="EMBL" id="TDD90301.1"/>
    </source>
</evidence>
<dbReference type="Gene3D" id="1.10.443.10">
    <property type="entry name" value="Intergrase catalytic core"/>
    <property type="match status" value="1"/>
</dbReference>
<dbReference type="InterPro" id="IPR002104">
    <property type="entry name" value="Integrase_catalytic"/>
</dbReference>
<dbReference type="PANTHER" id="PTHR30629">
    <property type="entry name" value="PROPHAGE INTEGRASE"/>
    <property type="match status" value="1"/>
</dbReference>
<dbReference type="AlphaFoldDB" id="A0A4R5BTA2"/>
<dbReference type="GO" id="GO:0015074">
    <property type="term" value="P:DNA integration"/>
    <property type="evidence" value="ECO:0007669"/>
    <property type="project" value="UniProtKB-KW"/>
</dbReference>
<evidence type="ECO:0000256" key="1">
    <source>
        <dbReference type="ARBA" id="ARBA00008857"/>
    </source>
</evidence>
<dbReference type="InterPro" id="IPR050808">
    <property type="entry name" value="Phage_Integrase"/>
</dbReference>
<gene>
    <name evidence="7" type="ORF">E1202_08965</name>
</gene>
<dbReference type="SUPFAM" id="SSF56349">
    <property type="entry name" value="DNA breaking-rejoining enzymes"/>
    <property type="match status" value="1"/>
</dbReference>
<evidence type="ECO:0000256" key="4">
    <source>
        <dbReference type="ARBA" id="ARBA00023172"/>
    </source>
</evidence>
<dbReference type="InterPro" id="IPR053876">
    <property type="entry name" value="Phage_int_M"/>
</dbReference>